<evidence type="ECO:0000256" key="4">
    <source>
        <dbReference type="ARBA" id="ARBA00023136"/>
    </source>
</evidence>
<evidence type="ECO:0000313" key="9">
    <source>
        <dbReference type="EMBL" id="ATG97832.1"/>
    </source>
</evidence>
<gene>
    <name evidence="9" type="ORF">CP520_03155</name>
</gene>
<comment type="subcellular location">
    <subcellularLocation>
        <location evidence="1 5">Membrane</location>
        <topology evidence="1 5">Multi-pass membrane protein</topology>
    </subcellularLocation>
</comment>
<dbReference type="NCBIfam" id="NF002570">
    <property type="entry name" value="PRK02201.1-5"/>
    <property type="match status" value="1"/>
</dbReference>
<feature type="transmembrane region" description="Helical" evidence="7">
    <location>
        <begin position="307"/>
        <end position="326"/>
    </location>
</feature>
<feature type="transmembrane region" description="Helical" evidence="7">
    <location>
        <begin position="80"/>
        <end position="99"/>
    </location>
</feature>
<keyword evidence="3 7" id="KW-1133">Transmembrane helix</keyword>
<evidence type="ECO:0000256" key="5">
    <source>
        <dbReference type="RuleBase" id="RU003945"/>
    </source>
</evidence>
<evidence type="ECO:0000256" key="2">
    <source>
        <dbReference type="ARBA" id="ARBA00022692"/>
    </source>
</evidence>
<evidence type="ECO:0000259" key="8">
    <source>
        <dbReference type="Pfam" id="PF02096"/>
    </source>
</evidence>
<dbReference type="GO" id="GO:0005886">
    <property type="term" value="C:plasma membrane"/>
    <property type="evidence" value="ECO:0007669"/>
    <property type="project" value="TreeGrafter"/>
</dbReference>
<feature type="transmembrane region" description="Helical" evidence="7">
    <location>
        <begin position="119"/>
        <end position="139"/>
    </location>
</feature>
<reference evidence="9 10" key="1">
    <citation type="submission" date="2017-09" db="EMBL/GenBank/DDBJ databases">
        <title>SPAdes assembly of the Mesoplasma lactucae genome.</title>
        <authorList>
            <person name="Knight T.F."/>
            <person name="Rubinstein R."/>
            <person name="Citino T."/>
        </authorList>
    </citation>
    <scope>NUCLEOTIDE SEQUENCE [LARGE SCALE GENOMIC DNA]</scope>
    <source>
        <strain evidence="9 10">831-C4</strain>
    </source>
</reference>
<organism evidence="9 10">
    <name type="scientific">Mesoplasma lactucae ATCC 49193</name>
    <dbReference type="NCBI Taxonomy" id="81460"/>
    <lineage>
        <taxon>Bacteria</taxon>
        <taxon>Bacillati</taxon>
        <taxon>Mycoplasmatota</taxon>
        <taxon>Mollicutes</taxon>
        <taxon>Entomoplasmatales</taxon>
        <taxon>Entomoplasmataceae</taxon>
        <taxon>Mesoplasma</taxon>
    </lineage>
</organism>
<dbReference type="GO" id="GO:0051205">
    <property type="term" value="P:protein insertion into membrane"/>
    <property type="evidence" value="ECO:0007669"/>
    <property type="project" value="TreeGrafter"/>
</dbReference>
<dbReference type="NCBIfam" id="TIGR03592">
    <property type="entry name" value="yidC_oxa1_cterm"/>
    <property type="match status" value="1"/>
</dbReference>
<evidence type="ECO:0000256" key="6">
    <source>
        <dbReference type="SAM" id="MobiDB-lite"/>
    </source>
</evidence>
<evidence type="ECO:0000313" key="10">
    <source>
        <dbReference type="Proteomes" id="UP000232227"/>
    </source>
</evidence>
<dbReference type="InterPro" id="IPR001708">
    <property type="entry name" value="YidC/ALB3/OXA1/COX18"/>
</dbReference>
<dbReference type="PANTHER" id="PTHR12428">
    <property type="entry name" value="OXA1"/>
    <property type="match status" value="1"/>
</dbReference>
<dbReference type="GO" id="GO:0032977">
    <property type="term" value="F:membrane insertase activity"/>
    <property type="evidence" value="ECO:0007669"/>
    <property type="project" value="InterPro"/>
</dbReference>
<comment type="similarity">
    <text evidence="5">Belongs to the OXA1/ALB3/YidC family.</text>
</comment>
<dbReference type="Pfam" id="PF02096">
    <property type="entry name" value="60KD_IMP"/>
    <property type="match status" value="1"/>
</dbReference>
<dbReference type="InterPro" id="IPR028055">
    <property type="entry name" value="YidC/Oxa/ALB_C"/>
</dbReference>
<evidence type="ECO:0000256" key="7">
    <source>
        <dbReference type="SAM" id="Phobius"/>
    </source>
</evidence>
<name>A0A291ISG2_9MOLU</name>
<dbReference type="AlphaFoldDB" id="A0A291ISG2"/>
<sequence>MLWGCVQMYQSDYMVSQVTDMTGSKVFAPGTTFEIAIRSLGDEPSKMFLDNNAGIDNFAGYAYNPIGSWKEAFTVTKSPFYGFFVYPMAFILVGLAKGFSGTVSPGLDPHSQKVFGVSIFFALFFTVFFVRCITLAFSWKSQMNQGKMQDMQAKQAEIQAKYKDKKDKVSRQKMTMEMQALYKKEGISPMSSLGSAFAPLPFLFAIYAVVRSTRVMKIANIGAISLIEQPWHQVTHGHPVYLALLLTYLPLQIVSMLLPTFLQYRRQKGQPLSAAQRKARKRNLIIQCVMIVVFIFVVASIASGVAIYWILSSGFQIAQTLGFYFYNQKKSKHGSQERDRRLRQQEKRKAKTDKH</sequence>
<dbReference type="PANTHER" id="PTHR12428:SF65">
    <property type="entry name" value="CYTOCHROME C OXIDASE ASSEMBLY PROTEIN COX18, MITOCHONDRIAL"/>
    <property type="match status" value="1"/>
</dbReference>
<keyword evidence="10" id="KW-1185">Reference proteome</keyword>
<dbReference type="Proteomes" id="UP000232227">
    <property type="component" value="Chromosome"/>
</dbReference>
<feature type="transmembrane region" description="Helical" evidence="7">
    <location>
        <begin position="240"/>
        <end position="262"/>
    </location>
</feature>
<accession>A0A291ISG2</accession>
<evidence type="ECO:0000256" key="3">
    <source>
        <dbReference type="ARBA" id="ARBA00022989"/>
    </source>
</evidence>
<keyword evidence="4 7" id="KW-0472">Membrane</keyword>
<keyword evidence="2 5" id="KW-0812">Transmembrane</keyword>
<evidence type="ECO:0000256" key="1">
    <source>
        <dbReference type="ARBA" id="ARBA00004141"/>
    </source>
</evidence>
<dbReference type="KEGG" id="mlac:CP520_03155"/>
<protein>
    <submittedName>
        <fullName evidence="9">Membrane protein insertase YidC</fullName>
    </submittedName>
</protein>
<proteinExistence type="inferred from homology"/>
<feature type="transmembrane region" description="Helical" evidence="7">
    <location>
        <begin position="193"/>
        <end position="210"/>
    </location>
</feature>
<dbReference type="OrthoDB" id="394558at2"/>
<dbReference type="EMBL" id="CP023668">
    <property type="protein sequence ID" value="ATG97832.1"/>
    <property type="molecule type" value="Genomic_DNA"/>
</dbReference>
<feature type="region of interest" description="Disordered" evidence="6">
    <location>
        <begin position="332"/>
        <end position="355"/>
    </location>
</feature>
<feature type="compositionally biased region" description="Basic and acidic residues" evidence="6">
    <location>
        <begin position="334"/>
        <end position="347"/>
    </location>
</feature>
<feature type="transmembrane region" description="Helical" evidence="7">
    <location>
        <begin position="283"/>
        <end position="301"/>
    </location>
</feature>
<feature type="domain" description="Membrane insertase YidC/Oxa/ALB C-terminal" evidence="8">
    <location>
        <begin position="121"/>
        <end position="321"/>
    </location>
</feature>